<protein>
    <submittedName>
        <fullName evidence="16">Fatty acid hydroxylase</fullName>
    </submittedName>
</protein>
<dbReference type="PANTHER" id="PTHR12863">
    <property type="entry name" value="FATTY ACID HYDROXYLASE"/>
    <property type="match status" value="1"/>
</dbReference>
<comment type="subcellular location">
    <subcellularLocation>
        <location evidence="2">Endoplasmic reticulum membrane</location>
        <topology evidence="2">Multi-pass membrane protein</topology>
    </subcellularLocation>
</comment>
<comment type="cofactor">
    <cofactor evidence="1">
        <name>Zn(2+)</name>
        <dbReference type="ChEBI" id="CHEBI:29105"/>
    </cofactor>
</comment>
<evidence type="ECO:0000313" key="17">
    <source>
        <dbReference type="Proteomes" id="UP000019760"/>
    </source>
</evidence>
<dbReference type="InterPro" id="IPR014430">
    <property type="entry name" value="Scs7"/>
</dbReference>
<dbReference type="GO" id="GO:0006633">
    <property type="term" value="P:fatty acid biosynthetic process"/>
    <property type="evidence" value="ECO:0007669"/>
    <property type="project" value="UniProtKB-KW"/>
</dbReference>
<evidence type="ECO:0000256" key="4">
    <source>
        <dbReference type="ARBA" id="ARBA00022692"/>
    </source>
</evidence>
<evidence type="ECO:0000256" key="11">
    <source>
        <dbReference type="ARBA" id="ARBA00023098"/>
    </source>
</evidence>
<reference evidence="17" key="1">
    <citation type="journal article" date="2014" name="FEMS Microbiol. Lett.">
        <title>Draft Genomic DNA Sequence of the Facultatively Methylotrophic Bacterium Acidomonas methanolica type strain MB58.</title>
        <authorList>
            <person name="Higashiura N."/>
            <person name="Hadano H."/>
            <person name="Hirakawa H."/>
            <person name="Matsutani M."/>
            <person name="Takabe S."/>
            <person name="Matsushita K."/>
            <person name="Azuma Y."/>
        </authorList>
    </citation>
    <scope>NUCLEOTIDE SEQUENCE [LARGE SCALE GENOMIC DNA]</scope>
    <source>
        <strain evidence="17">MB58</strain>
    </source>
</reference>
<evidence type="ECO:0000256" key="14">
    <source>
        <dbReference type="SAM" id="Phobius"/>
    </source>
</evidence>
<organism evidence="16 17">
    <name type="scientific">Acidomonas methanolica NBRC 104435</name>
    <dbReference type="NCBI Taxonomy" id="1231351"/>
    <lineage>
        <taxon>Bacteria</taxon>
        <taxon>Pseudomonadati</taxon>
        <taxon>Pseudomonadota</taxon>
        <taxon>Alphaproteobacteria</taxon>
        <taxon>Acetobacterales</taxon>
        <taxon>Acetobacteraceae</taxon>
        <taxon>Acidomonas</taxon>
    </lineage>
</organism>
<proteinExistence type="predicted"/>
<keyword evidence="17" id="KW-1185">Reference proteome</keyword>
<sequence>MSVRLFQSAFLERLTFMPMRWFLLAWIIVLGMVLSRCVGLHPARCATLAFGGLALWTLTEYAAHRHLFHLHLSSGMGRRLVYLIHGNHHADPGDRMRNMMPLIVTLPLSAMIWSGFVALAGRDGNAVFLGFALGYFLYDLTHYAAHQWRSGNKMLEALRRHHLRHHYGVPDANFAITAIFWDRVFGTQAPRRRR</sequence>
<evidence type="ECO:0000256" key="7">
    <source>
        <dbReference type="ARBA" id="ARBA00022832"/>
    </source>
</evidence>
<evidence type="ECO:0000256" key="6">
    <source>
        <dbReference type="ARBA" id="ARBA00022824"/>
    </source>
</evidence>
<evidence type="ECO:0000256" key="3">
    <source>
        <dbReference type="ARBA" id="ARBA00022516"/>
    </source>
</evidence>
<evidence type="ECO:0000256" key="12">
    <source>
        <dbReference type="ARBA" id="ARBA00023136"/>
    </source>
</evidence>
<evidence type="ECO:0000259" key="15">
    <source>
        <dbReference type="Pfam" id="PF04116"/>
    </source>
</evidence>
<reference evidence="16 17" key="2">
    <citation type="journal article" date="2014" name="FEMS Microbiol. Lett.">
        <title>Draft genomic DNA sequence of the facultatively methylotrophic bacterium Acidomonas methanolica type strain MB58.</title>
        <authorList>
            <person name="Higashiura N."/>
            <person name="Hadano H."/>
            <person name="Hirakawa H."/>
            <person name="Matsutani M."/>
            <person name="Takabe S."/>
            <person name="Matsushita K."/>
            <person name="Azuma Y."/>
        </authorList>
    </citation>
    <scope>NUCLEOTIDE SEQUENCE [LARGE SCALE GENOMIC DNA]</scope>
    <source>
        <strain evidence="16 17">MB58</strain>
    </source>
</reference>
<keyword evidence="10" id="KW-0560">Oxidoreductase</keyword>
<evidence type="ECO:0000256" key="1">
    <source>
        <dbReference type="ARBA" id="ARBA00001947"/>
    </source>
</evidence>
<dbReference type="EMBL" id="BAND01000041">
    <property type="protein sequence ID" value="GAJ29003.1"/>
    <property type="molecule type" value="Genomic_DNA"/>
</dbReference>
<keyword evidence="9 14" id="KW-1133">Transmembrane helix</keyword>
<accession>A0A023D4B0</accession>
<dbReference type="InterPro" id="IPR006694">
    <property type="entry name" value="Fatty_acid_hydroxylase"/>
</dbReference>
<feature type="transmembrane region" description="Helical" evidence="14">
    <location>
        <begin position="126"/>
        <end position="145"/>
    </location>
</feature>
<gene>
    <name evidence="16" type="ORF">Amme_041_037</name>
</gene>
<dbReference type="PANTHER" id="PTHR12863:SF1">
    <property type="entry name" value="FATTY ACID 2-HYDROXYLASE"/>
    <property type="match status" value="1"/>
</dbReference>
<evidence type="ECO:0000256" key="13">
    <source>
        <dbReference type="ARBA" id="ARBA00023160"/>
    </source>
</evidence>
<feature type="domain" description="Fatty acid hydroxylase" evidence="15">
    <location>
        <begin position="52"/>
        <end position="187"/>
    </location>
</feature>
<keyword evidence="12 14" id="KW-0472">Membrane</keyword>
<dbReference type="Pfam" id="PF04116">
    <property type="entry name" value="FA_hydroxylase"/>
    <property type="match status" value="1"/>
</dbReference>
<dbReference type="GO" id="GO:0080132">
    <property type="term" value="F:fatty acid 2-hydroxylase activity"/>
    <property type="evidence" value="ECO:0007669"/>
    <property type="project" value="InterPro"/>
</dbReference>
<dbReference type="AlphaFoldDB" id="A0A023D4B0"/>
<dbReference type="Proteomes" id="UP000019760">
    <property type="component" value="Unassembled WGS sequence"/>
</dbReference>
<evidence type="ECO:0000256" key="10">
    <source>
        <dbReference type="ARBA" id="ARBA00023002"/>
    </source>
</evidence>
<evidence type="ECO:0000313" key="16">
    <source>
        <dbReference type="EMBL" id="GAJ29003.1"/>
    </source>
</evidence>
<keyword evidence="11" id="KW-0443">Lipid metabolism</keyword>
<feature type="transmembrane region" description="Helical" evidence="14">
    <location>
        <begin position="102"/>
        <end position="120"/>
    </location>
</feature>
<keyword evidence="13" id="KW-0275">Fatty acid biosynthesis</keyword>
<evidence type="ECO:0000256" key="8">
    <source>
        <dbReference type="ARBA" id="ARBA00022833"/>
    </source>
</evidence>
<evidence type="ECO:0000256" key="5">
    <source>
        <dbReference type="ARBA" id="ARBA00022723"/>
    </source>
</evidence>
<keyword evidence="4 14" id="KW-0812">Transmembrane</keyword>
<evidence type="ECO:0000256" key="2">
    <source>
        <dbReference type="ARBA" id="ARBA00004477"/>
    </source>
</evidence>
<name>A0A023D4B0_ACIMT</name>
<keyword evidence="3" id="KW-0444">Lipid biosynthesis</keyword>
<keyword evidence="8" id="KW-0862">Zinc</keyword>
<dbReference type="GO" id="GO:0016020">
    <property type="term" value="C:membrane"/>
    <property type="evidence" value="ECO:0007669"/>
    <property type="project" value="InterPro"/>
</dbReference>
<keyword evidence="7" id="KW-0276">Fatty acid metabolism</keyword>
<evidence type="ECO:0000256" key="9">
    <source>
        <dbReference type="ARBA" id="ARBA00022989"/>
    </source>
</evidence>
<dbReference type="RefSeq" id="WP_052511864.1">
    <property type="nucleotide sequence ID" value="NZ_BAND01000041.1"/>
</dbReference>
<comment type="caution">
    <text evidence="16">The sequence shown here is derived from an EMBL/GenBank/DDBJ whole genome shotgun (WGS) entry which is preliminary data.</text>
</comment>
<keyword evidence="5" id="KW-0479">Metal-binding</keyword>
<keyword evidence="6" id="KW-0256">Endoplasmic reticulum</keyword>
<dbReference type="GO" id="GO:0005506">
    <property type="term" value="F:iron ion binding"/>
    <property type="evidence" value="ECO:0007669"/>
    <property type="project" value="InterPro"/>
</dbReference>